<dbReference type="GeneTree" id="ENSGT00940000159993"/>
<dbReference type="PROSITE" id="PS00135">
    <property type="entry name" value="TRYPSIN_SER"/>
    <property type="match status" value="1"/>
</dbReference>
<dbReference type="InterPro" id="IPR043504">
    <property type="entry name" value="Peptidase_S1_PA_chymotrypsin"/>
</dbReference>
<dbReference type="InterPro" id="IPR009003">
    <property type="entry name" value="Peptidase_S1_PA"/>
</dbReference>
<dbReference type="AlphaFoldDB" id="A0A452TLB6"/>
<dbReference type="PRINTS" id="PR00722">
    <property type="entry name" value="CHYMOTRYPSIN"/>
</dbReference>
<dbReference type="PROSITE" id="PS00134">
    <property type="entry name" value="TRYPSIN_HIS"/>
    <property type="match status" value="1"/>
</dbReference>
<reference evidence="7" key="1">
    <citation type="submission" date="2019-03" db="UniProtKB">
        <authorList>
            <consortium name="Ensembl"/>
        </authorList>
    </citation>
    <scope>IDENTIFICATION</scope>
</reference>
<dbReference type="FunFam" id="2.40.10.10:FF:000166">
    <property type="entry name" value="Trypsin"/>
    <property type="match status" value="1"/>
</dbReference>
<dbReference type="PANTHER" id="PTHR24252:SF26">
    <property type="entry name" value="TRANSMEMBRANE SERINE PROTEASE 9"/>
    <property type="match status" value="1"/>
</dbReference>
<dbReference type="PROSITE" id="PS50240">
    <property type="entry name" value="TRYPSIN_DOM"/>
    <property type="match status" value="1"/>
</dbReference>
<dbReference type="GO" id="GO:0006508">
    <property type="term" value="P:proteolysis"/>
    <property type="evidence" value="ECO:0007669"/>
    <property type="project" value="UniProtKB-KW"/>
</dbReference>
<dbReference type="SMART" id="SM00020">
    <property type="entry name" value="Tryp_SPc"/>
    <property type="match status" value="1"/>
</dbReference>
<evidence type="ECO:0000256" key="2">
    <source>
        <dbReference type="ARBA" id="ARBA00022801"/>
    </source>
</evidence>
<evidence type="ECO:0000256" key="5">
    <source>
        <dbReference type="RuleBase" id="RU363034"/>
    </source>
</evidence>
<dbReference type="OMA" id="EDSTHFC"/>
<keyword evidence="4" id="KW-1015">Disulfide bond</keyword>
<feature type="domain" description="Peptidase S1" evidence="6">
    <location>
        <begin position="20"/>
        <end position="250"/>
    </location>
</feature>
<keyword evidence="1 5" id="KW-0645">Protease</keyword>
<evidence type="ECO:0000256" key="1">
    <source>
        <dbReference type="ARBA" id="ARBA00022670"/>
    </source>
</evidence>
<name>A0A452TLB6_URSMA</name>
<dbReference type="InterPro" id="IPR001314">
    <property type="entry name" value="Peptidase_S1A"/>
</dbReference>
<dbReference type="CDD" id="cd00190">
    <property type="entry name" value="Tryp_SPc"/>
    <property type="match status" value="1"/>
</dbReference>
<dbReference type="Pfam" id="PF00089">
    <property type="entry name" value="Trypsin"/>
    <property type="match status" value="1"/>
</dbReference>
<protein>
    <recommendedName>
        <fullName evidence="6">Peptidase S1 domain-containing protein</fullName>
    </recommendedName>
</protein>
<evidence type="ECO:0000256" key="4">
    <source>
        <dbReference type="ARBA" id="ARBA00023157"/>
    </source>
</evidence>
<evidence type="ECO:0000313" key="7">
    <source>
        <dbReference type="Ensembl" id="ENSUMAP00000009009"/>
    </source>
</evidence>
<proteinExistence type="predicted"/>
<dbReference type="GO" id="GO:0004252">
    <property type="term" value="F:serine-type endopeptidase activity"/>
    <property type="evidence" value="ECO:0007669"/>
    <property type="project" value="InterPro"/>
</dbReference>
<keyword evidence="3 5" id="KW-0720">Serine protease</keyword>
<dbReference type="PANTHER" id="PTHR24252">
    <property type="entry name" value="ACROSIN-RELATED"/>
    <property type="match status" value="1"/>
</dbReference>
<evidence type="ECO:0000259" key="6">
    <source>
        <dbReference type="PROSITE" id="PS50240"/>
    </source>
</evidence>
<dbReference type="InterPro" id="IPR018114">
    <property type="entry name" value="TRYPSIN_HIS"/>
</dbReference>
<organism evidence="7">
    <name type="scientific">Ursus maritimus</name>
    <name type="common">Polar bear</name>
    <name type="synonym">Thalarctos maritimus</name>
    <dbReference type="NCBI Taxonomy" id="29073"/>
    <lineage>
        <taxon>Eukaryota</taxon>
        <taxon>Metazoa</taxon>
        <taxon>Chordata</taxon>
        <taxon>Craniata</taxon>
        <taxon>Vertebrata</taxon>
        <taxon>Euteleostomi</taxon>
        <taxon>Mammalia</taxon>
        <taxon>Eutheria</taxon>
        <taxon>Laurasiatheria</taxon>
        <taxon>Carnivora</taxon>
        <taxon>Caniformia</taxon>
        <taxon>Ursidae</taxon>
        <taxon>Ursus</taxon>
    </lineage>
</organism>
<dbReference type="Gene3D" id="2.40.10.10">
    <property type="entry name" value="Trypsin-like serine proteases"/>
    <property type="match status" value="1"/>
</dbReference>
<dbReference type="InterPro" id="IPR033116">
    <property type="entry name" value="TRYPSIN_SER"/>
</dbReference>
<sequence length="280" mass="29503">LHLYNGQCGARPAVEKPTRIVGGLGAASGEVPWQVSLKEGSRHFCGATVVGDRWLLSAAHCFNHTKVELVRAHLGTVSLTGIGGTPVKMGLRRAVLHPQYNPGTLDFDVAVLELARPLGFNTFIQPVCLPLAIQKFPVGRKCMISGWGSTREGNGELPAGVSGPLLQGPQAPKACSALYNFSLTDRMLCAGFLEGKVDSCQGDSGGPLACEEAPGAGRPGVYTRITRLKGAAANRVQSYCVFCWNKQSLVPSLLAQHLRVTARPRGGRKGAGAGKRGPPS</sequence>
<dbReference type="SUPFAM" id="SSF50494">
    <property type="entry name" value="Trypsin-like serine proteases"/>
    <property type="match status" value="1"/>
</dbReference>
<keyword evidence="2 5" id="KW-0378">Hydrolase</keyword>
<dbReference type="Ensembl" id="ENSUMAT00000010768.1">
    <property type="protein sequence ID" value="ENSUMAP00000009009.1"/>
    <property type="gene ID" value="ENSUMAG00000006827.1"/>
</dbReference>
<accession>A0A452TLB6</accession>
<dbReference type="InterPro" id="IPR001254">
    <property type="entry name" value="Trypsin_dom"/>
</dbReference>
<evidence type="ECO:0000256" key="3">
    <source>
        <dbReference type="ARBA" id="ARBA00022825"/>
    </source>
</evidence>